<dbReference type="GO" id="GO:0016628">
    <property type="term" value="F:oxidoreductase activity, acting on the CH-CH group of donors, NAD or NADP as acceptor"/>
    <property type="evidence" value="ECO:0007669"/>
    <property type="project" value="UniProtKB-ARBA"/>
</dbReference>
<dbReference type="GO" id="GO:0005829">
    <property type="term" value="C:cytosol"/>
    <property type="evidence" value="ECO:0007669"/>
    <property type="project" value="UniProtKB-ARBA"/>
</dbReference>
<feature type="domain" description="NADH:flavin oxidoreductase/NADH oxidase N-terminal" evidence="4">
    <location>
        <begin position="15"/>
        <end position="339"/>
    </location>
</feature>
<dbReference type="SUPFAM" id="SSF51395">
    <property type="entry name" value="FMN-linked oxidoreductases"/>
    <property type="match status" value="1"/>
</dbReference>
<comment type="similarity">
    <text evidence="2">Belongs to the NADH:flavin oxidoreductase/NADH oxidase family.</text>
</comment>
<dbReference type="Gene3D" id="3.20.20.70">
    <property type="entry name" value="Aldolase class I"/>
    <property type="match status" value="1"/>
</dbReference>
<keyword evidence="3" id="KW-0560">Oxidoreductase</keyword>
<sequence length="365" mass="39210">MQTAQQETLVGTEPLFAPVKIGAIELANRIVMAPMTRNRADADGMPNDLMVEHYAARAEAGLIVAEGTWPSVTGQAYCRQPGIETPEQVAAWRKVTDAVHAKGGKIVLQVMHAGRIGSRKIKPQGVETVAPSALQASGEVYTDAAGMQPYDSPRALTTEEVEAVIAEHRQAAVNAIEAGFDGVELHCTSGYLPMQFLCTGTNQRTDRFGGSLENRVRFASECLQVMSDAIGADRVGFRINPGNTYNDTSDEDSAASHAALLREASRIGVAFVHIMRAPVAEIDAFALAREHFKGSLILNDSFQPETAAAAIQDGQGEAVSFARHFIANPDLVSRIRKGLGLARFDRKTIYTPGPAGYTDYPKAAE</sequence>
<keyword evidence="6" id="KW-1185">Reference proteome</keyword>
<accession>A0A1N6P245</accession>
<dbReference type="EMBL" id="FTMN01000001">
    <property type="protein sequence ID" value="SIP98353.1"/>
    <property type="molecule type" value="Genomic_DNA"/>
</dbReference>
<evidence type="ECO:0000256" key="3">
    <source>
        <dbReference type="ARBA" id="ARBA00023002"/>
    </source>
</evidence>
<dbReference type="Pfam" id="PF00724">
    <property type="entry name" value="Oxidored_FMN"/>
    <property type="match status" value="1"/>
</dbReference>
<evidence type="ECO:0000256" key="1">
    <source>
        <dbReference type="ARBA" id="ARBA00001917"/>
    </source>
</evidence>
<evidence type="ECO:0000256" key="2">
    <source>
        <dbReference type="ARBA" id="ARBA00005979"/>
    </source>
</evidence>
<dbReference type="GO" id="GO:0010181">
    <property type="term" value="F:FMN binding"/>
    <property type="evidence" value="ECO:0007669"/>
    <property type="project" value="InterPro"/>
</dbReference>
<reference evidence="5 6" key="1">
    <citation type="submission" date="2017-01" db="EMBL/GenBank/DDBJ databases">
        <authorList>
            <person name="Mah S.A."/>
            <person name="Swanson W.J."/>
            <person name="Moy G.W."/>
            <person name="Vacquier V.D."/>
        </authorList>
    </citation>
    <scope>NUCLEOTIDE SEQUENCE [LARGE SCALE GENOMIC DNA]</scope>
    <source>
        <strain evidence="5 6">DSM 7027</strain>
    </source>
</reference>
<dbReference type="PANTHER" id="PTHR22893:SF91">
    <property type="entry name" value="NADPH DEHYDROGENASE 2-RELATED"/>
    <property type="match status" value="1"/>
</dbReference>
<evidence type="ECO:0000259" key="4">
    <source>
        <dbReference type="Pfam" id="PF00724"/>
    </source>
</evidence>
<dbReference type="AlphaFoldDB" id="A0A1N6P245"/>
<proteinExistence type="inferred from homology"/>
<dbReference type="RefSeq" id="WP_076460881.1">
    <property type="nucleotide sequence ID" value="NZ_FTMN01000001.1"/>
</dbReference>
<dbReference type="InterPro" id="IPR045247">
    <property type="entry name" value="Oye-like"/>
</dbReference>
<dbReference type="Proteomes" id="UP000186895">
    <property type="component" value="Unassembled WGS sequence"/>
</dbReference>
<dbReference type="InterPro" id="IPR013785">
    <property type="entry name" value="Aldolase_TIM"/>
</dbReference>
<evidence type="ECO:0000313" key="5">
    <source>
        <dbReference type="EMBL" id="SIP98353.1"/>
    </source>
</evidence>
<dbReference type="eggNOG" id="COG1902">
    <property type="taxonomic scope" value="Bacteria"/>
</dbReference>
<gene>
    <name evidence="5" type="ORF">SAMN05421647_101723</name>
</gene>
<dbReference type="CDD" id="cd02933">
    <property type="entry name" value="OYE_like_FMN"/>
    <property type="match status" value="1"/>
</dbReference>
<protein>
    <submittedName>
        <fullName evidence="5">NADPH2 dehydrogenase/N-ethylmaleimide reductase</fullName>
    </submittedName>
</protein>
<dbReference type="PANTHER" id="PTHR22893">
    <property type="entry name" value="NADH OXIDOREDUCTASE-RELATED"/>
    <property type="match status" value="1"/>
</dbReference>
<evidence type="ECO:0000313" key="6">
    <source>
        <dbReference type="Proteomes" id="UP000186895"/>
    </source>
</evidence>
<organism evidence="5 6">
    <name type="scientific">Marinobacterium stanieri</name>
    <dbReference type="NCBI Taxonomy" id="49186"/>
    <lineage>
        <taxon>Bacteria</taxon>
        <taxon>Pseudomonadati</taxon>
        <taxon>Pseudomonadota</taxon>
        <taxon>Gammaproteobacteria</taxon>
        <taxon>Oceanospirillales</taxon>
        <taxon>Oceanospirillaceae</taxon>
        <taxon>Marinobacterium</taxon>
    </lineage>
</organism>
<name>A0A1N6P245_9GAMM</name>
<dbReference type="FunFam" id="3.20.20.70:FF:000059">
    <property type="entry name" value="N-ethylmaleimide reductase, FMN-linked"/>
    <property type="match status" value="1"/>
</dbReference>
<dbReference type="STRING" id="49186.SAMN05421647_101723"/>
<dbReference type="InterPro" id="IPR001155">
    <property type="entry name" value="OxRdtase_FMN_N"/>
</dbReference>
<comment type="cofactor">
    <cofactor evidence="1">
        <name>FMN</name>
        <dbReference type="ChEBI" id="CHEBI:58210"/>
    </cofactor>
</comment>